<organism evidence="2">
    <name type="scientific">Dichomitus squalens</name>
    <dbReference type="NCBI Taxonomy" id="114155"/>
    <lineage>
        <taxon>Eukaryota</taxon>
        <taxon>Fungi</taxon>
        <taxon>Dikarya</taxon>
        <taxon>Basidiomycota</taxon>
        <taxon>Agaricomycotina</taxon>
        <taxon>Agaricomycetes</taxon>
        <taxon>Polyporales</taxon>
        <taxon>Polyporaceae</taxon>
        <taxon>Dichomitus</taxon>
    </lineage>
</organism>
<sequence>MAPSSPFPKSSLPSSPDSRSISLPEAAYEGAIASSCKLPERDKELWYARGDLVLIAQGIEFRVFQGPIVDQSNIFRDMIGLPQPATPHGIPAESASTSYITLDLTDSVEDLRHFLRVFVGKSVCFGGLDPTFHEISALVRLGDKYECEAIIQRCVAYLKRFYHDDFDMWRDDEHVFSPPVFEKIHAIGVVNLARLTHTDVILPGALMACCLLGAEIVDGFMREDGTPEMLSREDLGRCFLGRARILEANAKATLGILHQAVSPECTRPDRCHVFLPELLVRLEEHTDAICNLRWDFTWTGYIDMADRERELCMSCYRMLGKHGRQKEEHRKIFEKLPEMMGVKVEGWGERPPTEPEPQTDDGAT</sequence>
<feature type="region of interest" description="Disordered" evidence="1">
    <location>
        <begin position="1"/>
        <end position="21"/>
    </location>
</feature>
<dbReference type="Proteomes" id="UP000292957">
    <property type="component" value="Unassembled WGS sequence"/>
</dbReference>
<dbReference type="OrthoDB" id="3893071at2759"/>
<gene>
    <name evidence="2" type="ORF">BD311DRAFT_660746</name>
</gene>
<accession>A0A4Q9MPI6</accession>
<dbReference type="EMBL" id="ML143411">
    <property type="protein sequence ID" value="TBU29670.1"/>
    <property type="molecule type" value="Genomic_DNA"/>
</dbReference>
<protein>
    <recommendedName>
        <fullName evidence="3">BTB domain-containing protein</fullName>
    </recommendedName>
</protein>
<reference evidence="2" key="1">
    <citation type="submission" date="2019-01" db="EMBL/GenBank/DDBJ databases">
        <title>Draft genome sequences of three monokaryotic isolates of the white-rot basidiomycete fungus Dichomitus squalens.</title>
        <authorList>
            <consortium name="DOE Joint Genome Institute"/>
            <person name="Lopez S.C."/>
            <person name="Andreopoulos B."/>
            <person name="Pangilinan J."/>
            <person name="Lipzen A."/>
            <person name="Riley R."/>
            <person name="Ahrendt S."/>
            <person name="Ng V."/>
            <person name="Barry K."/>
            <person name="Daum C."/>
            <person name="Grigoriev I.V."/>
            <person name="Hilden K.S."/>
            <person name="Makela M.R."/>
            <person name="de Vries R.P."/>
        </authorList>
    </citation>
    <scope>NUCLEOTIDE SEQUENCE [LARGE SCALE GENOMIC DNA]</scope>
    <source>
        <strain evidence="2">OM18370.1</strain>
    </source>
</reference>
<evidence type="ECO:0000313" key="2">
    <source>
        <dbReference type="EMBL" id="TBU29670.1"/>
    </source>
</evidence>
<name>A0A4Q9MPI6_9APHY</name>
<evidence type="ECO:0000256" key="1">
    <source>
        <dbReference type="SAM" id="MobiDB-lite"/>
    </source>
</evidence>
<feature type="region of interest" description="Disordered" evidence="1">
    <location>
        <begin position="343"/>
        <end position="364"/>
    </location>
</feature>
<evidence type="ECO:0008006" key="3">
    <source>
        <dbReference type="Google" id="ProtNLM"/>
    </source>
</evidence>
<proteinExistence type="predicted"/>
<dbReference type="AlphaFoldDB" id="A0A4Q9MPI6"/>